<dbReference type="InterPro" id="IPR000719">
    <property type="entry name" value="Prot_kinase_dom"/>
</dbReference>
<dbReference type="SMART" id="SM00220">
    <property type="entry name" value="S_TKc"/>
    <property type="match status" value="1"/>
</dbReference>
<dbReference type="AlphaFoldDB" id="A0A0C9ZRZ5"/>
<keyword evidence="1" id="KW-0723">Serine/threonine-protein kinase</keyword>
<dbReference type="PANTHER" id="PTHR24055">
    <property type="entry name" value="MITOGEN-ACTIVATED PROTEIN KINASE"/>
    <property type="match status" value="1"/>
</dbReference>
<keyword evidence="5" id="KW-0067">ATP-binding</keyword>
<dbReference type="EMBL" id="KN835298">
    <property type="protein sequence ID" value="KIK40560.1"/>
    <property type="molecule type" value="Genomic_DNA"/>
</dbReference>
<evidence type="ECO:0000313" key="7">
    <source>
        <dbReference type="EMBL" id="KIK40560.1"/>
    </source>
</evidence>
<evidence type="ECO:0000256" key="5">
    <source>
        <dbReference type="ARBA" id="ARBA00022840"/>
    </source>
</evidence>
<dbReference type="STRING" id="930992.A0A0C9ZRZ5"/>
<evidence type="ECO:0000256" key="2">
    <source>
        <dbReference type="ARBA" id="ARBA00022679"/>
    </source>
</evidence>
<dbReference type="PROSITE" id="PS50011">
    <property type="entry name" value="PROTEIN_KINASE_DOM"/>
    <property type="match status" value="1"/>
</dbReference>
<dbReference type="Gene3D" id="3.30.200.20">
    <property type="entry name" value="Phosphorylase Kinase, domain 1"/>
    <property type="match status" value="1"/>
</dbReference>
<sequence length="400" mass="44257">MSPDELQRDQSVAALPRTSLHPTTELVSSVGIPHVSFHAGNLVLGDSTTSSHRSFSIIKTLGEGSFGSVFLCDWHSKLPHDAPPPSTTHAHPASPQRTGTHLVAIKKLKRKLDQGWDACKSLKELKALCALSPHPCIIPLYDVFLSTESSELYFVFEAMEGNLYQFMKARKGRALDICVLSSVFEQLVAGLNHIHSSGYFHRDMKPENILFATPESLPDRSGQTDVVVCKIADFDCTREITSAPPYTEHVSARWYRAPEVLLKQRDYSAPVDMWALGTIMAELVNLKPIFPGSGEIDQINRIINVLGDPADRGVDARGRVLGGGPWVLGLELAEGLAFRFPKIEPRDMYTMFDKKTPSWVVERISDLLKFDPGLRLTSRQCLAREREVLGGVCVGKAALR</sequence>
<dbReference type="Pfam" id="PF00069">
    <property type="entry name" value="Pkinase"/>
    <property type="match status" value="1"/>
</dbReference>
<keyword evidence="3" id="KW-0547">Nucleotide-binding</keyword>
<dbReference type="Gene3D" id="1.10.510.10">
    <property type="entry name" value="Transferase(Phosphotransferase) domain 1"/>
    <property type="match status" value="1"/>
</dbReference>
<evidence type="ECO:0000256" key="1">
    <source>
        <dbReference type="ARBA" id="ARBA00022527"/>
    </source>
</evidence>
<name>A0A0C9ZRZ5_9AGAM</name>
<dbReference type="FunFam" id="1.10.510.10:FF:000624">
    <property type="entry name" value="Mitogen-activated protein kinase"/>
    <property type="match status" value="1"/>
</dbReference>
<keyword evidence="4" id="KW-0418">Kinase</keyword>
<dbReference type="HOGENOM" id="CLU_000288_181_1_1"/>
<reference evidence="8" key="2">
    <citation type="submission" date="2015-01" db="EMBL/GenBank/DDBJ databases">
        <title>Evolutionary Origins and Diversification of the Mycorrhizal Mutualists.</title>
        <authorList>
            <consortium name="DOE Joint Genome Institute"/>
            <consortium name="Mycorrhizal Genomics Consortium"/>
            <person name="Kohler A."/>
            <person name="Kuo A."/>
            <person name="Nagy L.G."/>
            <person name="Floudas D."/>
            <person name="Copeland A."/>
            <person name="Barry K.W."/>
            <person name="Cichocki N."/>
            <person name="Veneault-Fourrey C."/>
            <person name="LaButti K."/>
            <person name="Lindquist E.A."/>
            <person name="Lipzen A."/>
            <person name="Lundell T."/>
            <person name="Morin E."/>
            <person name="Murat C."/>
            <person name="Riley R."/>
            <person name="Ohm R."/>
            <person name="Sun H."/>
            <person name="Tunlid A."/>
            <person name="Henrissat B."/>
            <person name="Grigoriev I.V."/>
            <person name="Hibbett D.S."/>
            <person name="Martin F."/>
        </authorList>
    </citation>
    <scope>NUCLEOTIDE SEQUENCE [LARGE SCALE GENOMIC DNA]</scope>
    <source>
        <strain evidence="8">UH-Slu-Lm8-n1</strain>
    </source>
</reference>
<dbReference type="SUPFAM" id="SSF56112">
    <property type="entry name" value="Protein kinase-like (PK-like)"/>
    <property type="match status" value="1"/>
</dbReference>
<organism evidence="7 8">
    <name type="scientific">Suillus luteus UH-Slu-Lm8-n1</name>
    <dbReference type="NCBI Taxonomy" id="930992"/>
    <lineage>
        <taxon>Eukaryota</taxon>
        <taxon>Fungi</taxon>
        <taxon>Dikarya</taxon>
        <taxon>Basidiomycota</taxon>
        <taxon>Agaricomycotina</taxon>
        <taxon>Agaricomycetes</taxon>
        <taxon>Agaricomycetidae</taxon>
        <taxon>Boletales</taxon>
        <taxon>Suillineae</taxon>
        <taxon>Suillaceae</taxon>
        <taxon>Suillus</taxon>
    </lineage>
</organism>
<gene>
    <name evidence="7" type="ORF">CY34DRAFT_807085</name>
</gene>
<reference evidence="7 8" key="1">
    <citation type="submission" date="2014-04" db="EMBL/GenBank/DDBJ databases">
        <authorList>
            <consortium name="DOE Joint Genome Institute"/>
            <person name="Kuo A."/>
            <person name="Ruytinx J."/>
            <person name="Rineau F."/>
            <person name="Colpaert J."/>
            <person name="Kohler A."/>
            <person name="Nagy L.G."/>
            <person name="Floudas D."/>
            <person name="Copeland A."/>
            <person name="Barry K.W."/>
            <person name="Cichocki N."/>
            <person name="Veneault-Fourrey C."/>
            <person name="LaButti K."/>
            <person name="Lindquist E.A."/>
            <person name="Lipzen A."/>
            <person name="Lundell T."/>
            <person name="Morin E."/>
            <person name="Murat C."/>
            <person name="Sun H."/>
            <person name="Tunlid A."/>
            <person name="Henrissat B."/>
            <person name="Grigoriev I.V."/>
            <person name="Hibbett D.S."/>
            <person name="Martin F."/>
            <person name="Nordberg H.P."/>
            <person name="Cantor M.N."/>
            <person name="Hua S.X."/>
        </authorList>
    </citation>
    <scope>NUCLEOTIDE SEQUENCE [LARGE SCALE GENOMIC DNA]</scope>
    <source>
        <strain evidence="7 8">UH-Slu-Lm8-n1</strain>
    </source>
</reference>
<evidence type="ECO:0000313" key="8">
    <source>
        <dbReference type="Proteomes" id="UP000054485"/>
    </source>
</evidence>
<dbReference type="GO" id="GO:0005524">
    <property type="term" value="F:ATP binding"/>
    <property type="evidence" value="ECO:0007669"/>
    <property type="project" value="UniProtKB-KW"/>
</dbReference>
<evidence type="ECO:0000259" key="6">
    <source>
        <dbReference type="PROSITE" id="PS50011"/>
    </source>
</evidence>
<proteinExistence type="predicted"/>
<keyword evidence="8" id="KW-1185">Reference proteome</keyword>
<dbReference type="InParanoid" id="A0A0C9ZRZ5"/>
<dbReference type="FunCoup" id="A0A0C9ZRZ5">
    <property type="interactions" value="338"/>
</dbReference>
<accession>A0A0C9ZRZ5</accession>
<evidence type="ECO:0000256" key="4">
    <source>
        <dbReference type="ARBA" id="ARBA00022777"/>
    </source>
</evidence>
<dbReference type="InterPro" id="IPR011009">
    <property type="entry name" value="Kinase-like_dom_sf"/>
</dbReference>
<keyword evidence="2" id="KW-0808">Transferase</keyword>
<dbReference type="Proteomes" id="UP000054485">
    <property type="component" value="Unassembled WGS sequence"/>
</dbReference>
<dbReference type="InterPro" id="IPR008271">
    <property type="entry name" value="Ser/Thr_kinase_AS"/>
</dbReference>
<dbReference type="PROSITE" id="PS00108">
    <property type="entry name" value="PROTEIN_KINASE_ST"/>
    <property type="match status" value="1"/>
</dbReference>
<feature type="domain" description="Protein kinase" evidence="6">
    <location>
        <begin position="55"/>
        <end position="389"/>
    </location>
</feature>
<dbReference type="GO" id="GO:0004674">
    <property type="term" value="F:protein serine/threonine kinase activity"/>
    <property type="evidence" value="ECO:0007669"/>
    <property type="project" value="UniProtKB-KW"/>
</dbReference>
<evidence type="ECO:0000256" key="3">
    <source>
        <dbReference type="ARBA" id="ARBA00022741"/>
    </source>
</evidence>
<protein>
    <recommendedName>
        <fullName evidence="6">Protein kinase domain-containing protein</fullName>
    </recommendedName>
</protein>
<dbReference type="OrthoDB" id="2158884at2759"/>
<dbReference type="InterPro" id="IPR050117">
    <property type="entry name" value="MAPK"/>
</dbReference>